<name>W6XIB7_COCC2</name>
<dbReference type="Proteomes" id="UP000053841">
    <property type="component" value="Unassembled WGS sequence"/>
</dbReference>
<evidence type="ECO:0000313" key="2">
    <source>
        <dbReference type="Proteomes" id="UP000053841"/>
    </source>
</evidence>
<sequence>MDVDPTDIFTNTLVLEKSNVVHAIQARIGGTQPPFSQNKANRSKGDIRLRPRLEMIASAIFFTTPLISFQMAITVDIGGISDTCVAITALLGRCW</sequence>
<dbReference type="KEGG" id="bze:COCCADRAFT_113284"/>
<accession>W6XIB7</accession>
<gene>
    <name evidence="1" type="ORF">COCCADRAFT_113284</name>
</gene>
<dbReference type="HOGENOM" id="CLU_2372480_0_0_1"/>
<protein>
    <submittedName>
        <fullName evidence="1">Uncharacterized protein</fullName>
    </submittedName>
</protein>
<dbReference type="RefSeq" id="XP_007718869.1">
    <property type="nucleotide sequence ID" value="XM_007720679.1"/>
</dbReference>
<dbReference type="AlphaFoldDB" id="W6XIB7"/>
<proteinExistence type="predicted"/>
<dbReference type="GeneID" id="19144613"/>
<evidence type="ECO:0000313" key="1">
    <source>
        <dbReference type="EMBL" id="EUC26827.1"/>
    </source>
</evidence>
<dbReference type="EMBL" id="KI965106">
    <property type="protein sequence ID" value="EUC26827.1"/>
    <property type="molecule type" value="Genomic_DNA"/>
</dbReference>
<organism evidence="1 2">
    <name type="scientific">Cochliobolus carbonum (strain 26-R-13)</name>
    <name type="common">Maize leaf spot fungus</name>
    <name type="synonym">Bipolaris zeicola</name>
    <dbReference type="NCBI Taxonomy" id="930089"/>
    <lineage>
        <taxon>Eukaryota</taxon>
        <taxon>Fungi</taxon>
        <taxon>Dikarya</taxon>
        <taxon>Ascomycota</taxon>
        <taxon>Pezizomycotina</taxon>
        <taxon>Dothideomycetes</taxon>
        <taxon>Pleosporomycetidae</taxon>
        <taxon>Pleosporales</taxon>
        <taxon>Pleosporineae</taxon>
        <taxon>Pleosporaceae</taxon>
        <taxon>Bipolaris</taxon>
    </lineage>
</organism>
<reference evidence="1 2" key="1">
    <citation type="journal article" date="2013" name="PLoS Genet.">
        <title>Comparative genome structure, secondary metabolite, and effector coding capacity across Cochliobolus pathogens.</title>
        <authorList>
            <person name="Condon B.J."/>
            <person name="Leng Y."/>
            <person name="Wu D."/>
            <person name="Bushley K.E."/>
            <person name="Ohm R.A."/>
            <person name="Otillar R."/>
            <person name="Martin J."/>
            <person name="Schackwitz W."/>
            <person name="Grimwood J."/>
            <person name="MohdZainudin N."/>
            <person name="Xue C."/>
            <person name="Wang R."/>
            <person name="Manning V.A."/>
            <person name="Dhillon B."/>
            <person name="Tu Z.J."/>
            <person name="Steffenson B.J."/>
            <person name="Salamov A."/>
            <person name="Sun H."/>
            <person name="Lowry S."/>
            <person name="LaButti K."/>
            <person name="Han J."/>
            <person name="Copeland A."/>
            <person name="Lindquist E."/>
            <person name="Barry K."/>
            <person name="Schmutz J."/>
            <person name="Baker S.E."/>
            <person name="Ciuffetti L.M."/>
            <person name="Grigoriev I.V."/>
            <person name="Zhong S."/>
            <person name="Turgeon B.G."/>
        </authorList>
    </citation>
    <scope>NUCLEOTIDE SEQUENCE [LARGE SCALE GENOMIC DNA]</scope>
    <source>
        <strain evidence="1 2">26-R-13</strain>
    </source>
</reference>
<keyword evidence="2" id="KW-1185">Reference proteome</keyword>